<accession>A0A0F9UK65</accession>
<evidence type="ECO:0008006" key="3">
    <source>
        <dbReference type="Google" id="ProtNLM"/>
    </source>
</evidence>
<dbReference type="AlphaFoldDB" id="A0A0F9UK65"/>
<dbReference type="EMBL" id="LAZR01000084">
    <property type="protein sequence ID" value="KKN93645.1"/>
    <property type="molecule type" value="Genomic_DNA"/>
</dbReference>
<keyword evidence="1" id="KW-0812">Transmembrane</keyword>
<feature type="transmembrane region" description="Helical" evidence="1">
    <location>
        <begin position="230"/>
        <end position="248"/>
    </location>
</feature>
<protein>
    <recommendedName>
        <fullName evidence="3">PrsW family intramembrane metalloprotease</fullName>
    </recommendedName>
</protein>
<feature type="transmembrane region" description="Helical" evidence="1">
    <location>
        <begin position="46"/>
        <end position="63"/>
    </location>
</feature>
<keyword evidence="1" id="KW-0472">Membrane</keyword>
<feature type="transmembrane region" description="Helical" evidence="1">
    <location>
        <begin position="160"/>
        <end position="185"/>
    </location>
</feature>
<reference evidence="2" key="1">
    <citation type="journal article" date="2015" name="Nature">
        <title>Complex archaea that bridge the gap between prokaryotes and eukaryotes.</title>
        <authorList>
            <person name="Spang A."/>
            <person name="Saw J.H."/>
            <person name="Jorgensen S.L."/>
            <person name="Zaremba-Niedzwiedzka K."/>
            <person name="Martijn J."/>
            <person name="Lind A.E."/>
            <person name="van Eijk R."/>
            <person name="Schleper C."/>
            <person name="Guy L."/>
            <person name="Ettema T.J."/>
        </authorList>
    </citation>
    <scope>NUCLEOTIDE SEQUENCE</scope>
</reference>
<organism evidence="2">
    <name type="scientific">marine sediment metagenome</name>
    <dbReference type="NCBI Taxonomy" id="412755"/>
    <lineage>
        <taxon>unclassified sequences</taxon>
        <taxon>metagenomes</taxon>
        <taxon>ecological metagenomes</taxon>
    </lineage>
</organism>
<feature type="transmembrane region" description="Helical" evidence="1">
    <location>
        <begin position="113"/>
        <end position="131"/>
    </location>
</feature>
<feature type="transmembrane region" description="Helical" evidence="1">
    <location>
        <begin position="299"/>
        <end position="319"/>
    </location>
</feature>
<evidence type="ECO:0000313" key="2">
    <source>
        <dbReference type="EMBL" id="KKN93645.1"/>
    </source>
</evidence>
<sequence>MSLENKEQNEICDLCDSVEPDQHCIDCQILEKEKTEDGMGFLQNIYRNRKSIYITSILFIYYIKLEDFKKFFWYLEKEDMTTWIQQVLLAWSIPLVFYAMGTMMFTDDKRQNPLNVLLVWFAGIPMMVWAFDMEDWLLLDVIRINEIMSIRAVGLETYSYYYMFAIAFTEELIKMLVMAAFLLLYHKEHKGLATLGVSAAFVAFEGMLYATQGDDIPRTWSILVRRFDGGAMTLHMATGMSVLLILYLMETPLFKSEKYLWVVFPIFFFILNTYIHLIFNVNALISAYGVHETFIDPAIIAWVYIVILAFATYLARYLIFLDRQKKFEGNLLT</sequence>
<comment type="caution">
    <text evidence="2">The sequence shown here is derived from an EMBL/GenBank/DDBJ whole genome shotgun (WGS) entry which is preliminary data.</text>
</comment>
<feature type="transmembrane region" description="Helical" evidence="1">
    <location>
        <begin position="83"/>
        <end position="101"/>
    </location>
</feature>
<gene>
    <name evidence="2" type="ORF">LCGC14_0194770</name>
</gene>
<feature type="transmembrane region" description="Helical" evidence="1">
    <location>
        <begin position="192"/>
        <end position="210"/>
    </location>
</feature>
<name>A0A0F9UK65_9ZZZZ</name>
<feature type="transmembrane region" description="Helical" evidence="1">
    <location>
        <begin position="260"/>
        <end position="279"/>
    </location>
</feature>
<keyword evidence="1" id="KW-1133">Transmembrane helix</keyword>
<evidence type="ECO:0000256" key="1">
    <source>
        <dbReference type="SAM" id="Phobius"/>
    </source>
</evidence>
<proteinExistence type="predicted"/>